<dbReference type="AlphaFoldDB" id="A0A2U1JL53"/>
<dbReference type="EMBL" id="QCZI01000005">
    <property type="protein sequence ID" value="PWA05872.1"/>
    <property type="molecule type" value="Genomic_DNA"/>
</dbReference>
<reference evidence="2 3" key="1">
    <citation type="submission" date="2018-04" db="EMBL/GenBank/DDBJ databases">
        <title>Flavobacterium sp. nov., isolated from glacier ice.</title>
        <authorList>
            <person name="Liu Q."/>
            <person name="Xin Y.-H."/>
        </authorList>
    </citation>
    <scope>NUCLEOTIDE SEQUENCE [LARGE SCALE GENOMIC DNA]</scope>
    <source>
        <strain evidence="2 3">RB1R5</strain>
    </source>
</reference>
<proteinExistence type="predicted"/>
<sequence length="169" mass="18965">MDFLQYTTNWIKGEIFEATLFGSFGLLTIISSLILWKFGETPNSKALIIPLIVVGLLFLGTAITSINTNQKKLPQYTEAYKQEPSAFVKSEKARVEGFQYLYTVTIIIASVCFVLAICAFVFTHNPTVRAIGIALAILGITGLVIDYFSKERADHYYKEITTEMKSHYS</sequence>
<dbReference type="Proteomes" id="UP000245449">
    <property type="component" value="Unassembled WGS sequence"/>
</dbReference>
<comment type="caution">
    <text evidence="2">The sequence shown here is derived from an EMBL/GenBank/DDBJ whole genome shotgun (WGS) entry which is preliminary data.</text>
</comment>
<name>A0A2U1JL53_9FLAO</name>
<feature type="transmembrane region" description="Helical" evidence="1">
    <location>
        <begin position="100"/>
        <end position="122"/>
    </location>
</feature>
<feature type="transmembrane region" description="Helical" evidence="1">
    <location>
        <begin position="128"/>
        <end position="148"/>
    </location>
</feature>
<protein>
    <submittedName>
        <fullName evidence="2">Uncharacterized protein</fullName>
    </submittedName>
</protein>
<keyword evidence="1" id="KW-0812">Transmembrane</keyword>
<dbReference type="RefSeq" id="WP_116724357.1">
    <property type="nucleotide sequence ID" value="NZ_QCZI01000005.1"/>
</dbReference>
<evidence type="ECO:0000313" key="2">
    <source>
        <dbReference type="EMBL" id="PWA05872.1"/>
    </source>
</evidence>
<dbReference type="OrthoDB" id="7868084at2"/>
<evidence type="ECO:0000313" key="3">
    <source>
        <dbReference type="Proteomes" id="UP000245449"/>
    </source>
</evidence>
<accession>A0A2U1JL53</accession>
<evidence type="ECO:0000256" key="1">
    <source>
        <dbReference type="SAM" id="Phobius"/>
    </source>
</evidence>
<feature type="transmembrane region" description="Helical" evidence="1">
    <location>
        <begin position="15"/>
        <end position="35"/>
    </location>
</feature>
<keyword evidence="1" id="KW-0472">Membrane</keyword>
<keyword evidence="1" id="KW-1133">Transmembrane helix</keyword>
<feature type="transmembrane region" description="Helical" evidence="1">
    <location>
        <begin position="47"/>
        <end position="66"/>
    </location>
</feature>
<keyword evidence="3" id="KW-1185">Reference proteome</keyword>
<gene>
    <name evidence="2" type="ORF">DB895_05475</name>
</gene>
<organism evidence="2 3">
    <name type="scientific">Flavobacterium psychrotolerans</name>
    <dbReference type="NCBI Taxonomy" id="2169410"/>
    <lineage>
        <taxon>Bacteria</taxon>
        <taxon>Pseudomonadati</taxon>
        <taxon>Bacteroidota</taxon>
        <taxon>Flavobacteriia</taxon>
        <taxon>Flavobacteriales</taxon>
        <taxon>Flavobacteriaceae</taxon>
        <taxon>Flavobacterium</taxon>
    </lineage>
</organism>